<protein>
    <submittedName>
        <fullName evidence="1">4205_t:CDS:1</fullName>
    </submittedName>
</protein>
<evidence type="ECO:0000313" key="1">
    <source>
        <dbReference type="EMBL" id="CAG8735894.1"/>
    </source>
</evidence>
<reference evidence="1" key="1">
    <citation type="submission" date="2021-06" db="EMBL/GenBank/DDBJ databases">
        <authorList>
            <person name="Kallberg Y."/>
            <person name="Tangrot J."/>
            <person name="Rosling A."/>
        </authorList>
    </citation>
    <scope>NUCLEOTIDE SEQUENCE</scope>
    <source>
        <strain evidence="1">CL356</strain>
    </source>
</reference>
<proteinExistence type="predicted"/>
<evidence type="ECO:0000313" key="2">
    <source>
        <dbReference type="Proteomes" id="UP000789525"/>
    </source>
</evidence>
<feature type="non-terminal residue" evidence="1">
    <location>
        <position position="1"/>
    </location>
</feature>
<organism evidence="1 2">
    <name type="scientific">Acaulospora colombiana</name>
    <dbReference type="NCBI Taxonomy" id="27376"/>
    <lineage>
        <taxon>Eukaryota</taxon>
        <taxon>Fungi</taxon>
        <taxon>Fungi incertae sedis</taxon>
        <taxon>Mucoromycota</taxon>
        <taxon>Glomeromycotina</taxon>
        <taxon>Glomeromycetes</taxon>
        <taxon>Diversisporales</taxon>
        <taxon>Acaulosporaceae</taxon>
        <taxon>Acaulospora</taxon>
    </lineage>
</organism>
<dbReference type="Proteomes" id="UP000789525">
    <property type="component" value="Unassembled WGS sequence"/>
</dbReference>
<comment type="caution">
    <text evidence="1">The sequence shown here is derived from an EMBL/GenBank/DDBJ whole genome shotgun (WGS) entry which is preliminary data.</text>
</comment>
<keyword evidence="2" id="KW-1185">Reference proteome</keyword>
<name>A0ACA9Q4H0_9GLOM</name>
<dbReference type="EMBL" id="CAJVPT010045231">
    <property type="protein sequence ID" value="CAG8735894.1"/>
    <property type="molecule type" value="Genomic_DNA"/>
</dbReference>
<gene>
    <name evidence="1" type="ORF">ACOLOM_LOCUS11911</name>
</gene>
<feature type="non-terminal residue" evidence="1">
    <location>
        <position position="333"/>
    </location>
</feature>
<sequence>CEDAASKSPMCFMLGAVLVKGGKIISTGYNHYRTHYDGDDTKKRGGKPLSMHAEMHAIYNAVGAAPSFRMQFVQANGATQDDALHPLGNQSGFEPRKQPNSERKSIEKSVSAKDTIFDHARHSSTDSTCTSLGDAPRNPTNTYDAPGQPERLVRRKNCPSYAMYQHRDQLARMKAKWEQEERRKATKQRTTGAAHDPIDHFSDEEDTKPSKKKAKKKGGSTSEEKRRGDGQVKHTKPPGVPSADRGTKKHNNGRSRITGSDLYVVRLTRSGTFGNAMPCWRCLEWCKWAGVKRIFHYSVTRVEDLVVGAKSEAGKTRIGRWECVKVNEARPED</sequence>
<accession>A0ACA9Q4H0</accession>